<feature type="transmembrane region" description="Helical" evidence="6">
    <location>
        <begin position="57"/>
        <end position="79"/>
    </location>
</feature>
<evidence type="ECO:0000256" key="2">
    <source>
        <dbReference type="ARBA" id="ARBA00022670"/>
    </source>
</evidence>
<dbReference type="NCBIfam" id="TIGR00706">
    <property type="entry name" value="SppA_dom"/>
    <property type="match status" value="1"/>
</dbReference>
<keyword evidence="6" id="KW-1133">Transmembrane helix</keyword>
<keyword evidence="3" id="KW-0378">Hydrolase</keyword>
<feature type="region of interest" description="Disordered" evidence="5">
    <location>
        <begin position="1"/>
        <end position="25"/>
    </location>
</feature>
<dbReference type="AlphaFoldDB" id="A0A420WYP2"/>
<organism evidence="8 9">
    <name type="scientific">Kushneria sinocarnis</name>
    <dbReference type="NCBI Taxonomy" id="595502"/>
    <lineage>
        <taxon>Bacteria</taxon>
        <taxon>Pseudomonadati</taxon>
        <taxon>Pseudomonadota</taxon>
        <taxon>Gammaproteobacteria</taxon>
        <taxon>Oceanospirillales</taxon>
        <taxon>Halomonadaceae</taxon>
        <taxon>Kushneria</taxon>
    </lineage>
</organism>
<reference evidence="8 9" key="1">
    <citation type="submission" date="2018-10" db="EMBL/GenBank/DDBJ databases">
        <title>Genomic Encyclopedia of Type Strains, Phase IV (KMG-IV): sequencing the most valuable type-strain genomes for metagenomic binning, comparative biology and taxonomic classification.</title>
        <authorList>
            <person name="Goeker M."/>
        </authorList>
    </citation>
    <scope>NUCLEOTIDE SEQUENCE [LARGE SCALE GENOMIC DNA]</scope>
    <source>
        <strain evidence="8 9">DSM 23229</strain>
    </source>
</reference>
<feature type="domain" description="Peptidase S49" evidence="7">
    <location>
        <begin position="152"/>
        <end position="297"/>
    </location>
</feature>
<protein>
    <submittedName>
        <fullName evidence="8">Protease-4</fullName>
    </submittedName>
</protein>
<keyword evidence="6" id="KW-0472">Membrane</keyword>
<accession>A0A420WYP2</accession>
<comment type="caution">
    <text evidence="8">The sequence shown here is derived from an EMBL/GenBank/DDBJ whole genome shotgun (WGS) entry which is preliminary data.</text>
</comment>
<keyword evidence="4" id="KW-0720">Serine protease</keyword>
<dbReference type="GO" id="GO:0008236">
    <property type="term" value="F:serine-type peptidase activity"/>
    <property type="evidence" value="ECO:0007669"/>
    <property type="project" value="UniProtKB-KW"/>
</dbReference>
<evidence type="ECO:0000313" key="8">
    <source>
        <dbReference type="EMBL" id="RKR06357.1"/>
    </source>
</evidence>
<evidence type="ECO:0000313" key="9">
    <source>
        <dbReference type="Proteomes" id="UP000281975"/>
    </source>
</evidence>
<dbReference type="Gene3D" id="6.20.330.10">
    <property type="match status" value="1"/>
</dbReference>
<dbReference type="Pfam" id="PF01343">
    <property type="entry name" value="Peptidase_S49"/>
    <property type="match status" value="1"/>
</dbReference>
<dbReference type="GO" id="GO:0006508">
    <property type="term" value="P:proteolysis"/>
    <property type="evidence" value="ECO:0007669"/>
    <property type="project" value="UniProtKB-KW"/>
</dbReference>
<dbReference type="InterPro" id="IPR029045">
    <property type="entry name" value="ClpP/crotonase-like_dom_sf"/>
</dbReference>
<keyword evidence="9" id="KW-1185">Reference proteome</keyword>
<dbReference type="OrthoDB" id="9764363at2"/>
<evidence type="ECO:0000256" key="1">
    <source>
        <dbReference type="ARBA" id="ARBA00008683"/>
    </source>
</evidence>
<comment type="similarity">
    <text evidence="1">Belongs to the peptidase S49 family.</text>
</comment>
<dbReference type="PANTHER" id="PTHR42987">
    <property type="entry name" value="PEPTIDASE S49"/>
    <property type="match status" value="1"/>
</dbReference>
<dbReference type="RefSeq" id="WP_121172268.1">
    <property type="nucleotide sequence ID" value="NZ_RBIN01000003.1"/>
</dbReference>
<dbReference type="CDD" id="cd07023">
    <property type="entry name" value="S49_Sppa_N_C"/>
    <property type="match status" value="1"/>
</dbReference>
<dbReference type="InterPro" id="IPR004635">
    <property type="entry name" value="Pept_S49_SppA"/>
</dbReference>
<keyword evidence="6" id="KW-0812">Transmembrane</keyword>
<dbReference type="EMBL" id="RBIN01000003">
    <property type="protein sequence ID" value="RKR06357.1"/>
    <property type="molecule type" value="Genomic_DNA"/>
</dbReference>
<keyword evidence="2 8" id="KW-0645">Protease</keyword>
<evidence type="ECO:0000256" key="5">
    <source>
        <dbReference type="SAM" id="MobiDB-lite"/>
    </source>
</evidence>
<proteinExistence type="inferred from homology"/>
<dbReference type="SUPFAM" id="SSF52096">
    <property type="entry name" value="ClpP/crotonase"/>
    <property type="match status" value="1"/>
</dbReference>
<dbReference type="InterPro" id="IPR002142">
    <property type="entry name" value="Peptidase_S49"/>
</dbReference>
<dbReference type="PANTHER" id="PTHR42987:SF8">
    <property type="entry name" value="PROTEINASE"/>
    <property type="match status" value="1"/>
</dbReference>
<evidence type="ECO:0000259" key="7">
    <source>
        <dbReference type="Pfam" id="PF01343"/>
    </source>
</evidence>
<evidence type="ECO:0000256" key="6">
    <source>
        <dbReference type="SAM" id="Phobius"/>
    </source>
</evidence>
<dbReference type="Proteomes" id="UP000281975">
    <property type="component" value="Unassembled WGS sequence"/>
</dbReference>
<sequence>MSDRLQWDESAPASSSETAGEGSEALRERQRLAQIEMMDRWLGETLKEQRRSRRWKIFFRLIWLMLLLAIIGGGVRGVLETESAGGRAGQAAVVELKGVIDSDSRASADRMIEGIRKAWQSPAGAVIVRINSPGGSPVQSQRIYSEIRRLQQQGDKPIVAVIEDIGASGAYYAASAADEIYAAPASLVGSIGVIYSGFGLQDAIERLGVERRIFTAGNNKDFLDPFQPISEHQRQFWQSVLDRTHQQFIEAVRAGRGDRLKTDTPELFSGLVWTGERARELGLIDGLASVDDVAERLTGSRCTVDFTPSVAPFEQLSRRFGQVAAHWLGLGELGGSPVRYQTP</sequence>
<name>A0A420WYP2_9GAMM</name>
<gene>
    <name evidence="8" type="ORF">C7446_1299</name>
</gene>
<dbReference type="InterPro" id="IPR047272">
    <property type="entry name" value="S49_SppA_C"/>
</dbReference>
<dbReference type="Gene3D" id="3.90.226.10">
    <property type="entry name" value="2-enoyl-CoA Hydratase, Chain A, domain 1"/>
    <property type="match status" value="1"/>
</dbReference>
<evidence type="ECO:0000256" key="4">
    <source>
        <dbReference type="ARBA" id="ARBA00022825"/>
    </source>
</evidence>
<feature type="compositionally biased region" description="Low complexity" evidence="5">
    <location>
        <begin position="9"/>
        <end position="23"/>
    </location>
</feature>
<evidence type="ECO:0000256" key="3">
    <source>
        <dbReference type="ARBA" id="ARBA00022801"/>
    </source>
</evidence>